<keyword evidence="1" id="KW-1133">Transmembrane helix</keyword>
<protein>
    <recommendedName>
        <fullName evidence="4">DUF2391 domain-containing protein</fullName>
    </recommendedName>
</protein>
<organism evidence="2 3">
    <name type="scientific">Vibrio rumoiensis 1S-45</name>
    <dbReference type="NCBI Taxonomy" id="1188252"/>
    <lineage>
        <taxon>Bacteria</taxon>
        <taxon>Pseudomonadati</taxon>
        <taxon>Pseudomonadota</taxon>
        <taxon>Gammaproteobacteria</taxon>
        <taxon>Vibrionales</taxon>
        <taxon>Vibrionaceae</taxon>
        <taxon>Vibrio</taxon>
    </lineage>
</organism>
<dbReference type="OrthoDB" id="5349036at2"/>
<comment type="caution">
    <text evidence="2">The sequence shown here is derived from an EMBL/GenBank/DDBJ whole genome shotgun (WGS) entry which is preliminary data.</text>
</comment>
<gene>
    <name evidence="2" type="ORF">A1QC_10280</name>
</gene>
<dbReference type="AlphaFoldDB" id="A0A1E5E175"/>
<accession>A0A1E5E175</accession>
<name>A0A1E5E175_9VIBR</name>
<dbReference type="InterPro" id="IPR024464">
    <property type="entry name" value="DUF2391"/>
</dbReference>
<dbReference type="Pfam" id="PF09622">
    <property type="entry name" value="DUF2391"/>
    <property type="match status" value="1"/>
</dbReference>
<reference evidence="2 3" key="1">
    <citation type="journal article" date="2012" name="Science">
        <title>Ecological populations of bacteria act as socially cohesive units of antibiotic production and resistance.</title>
        <authorList>
            <person name="Cordero O.X."/>
            <person name="Wildschutte H."/>
            <person name="Kirkup B."/>
            <person name="Proehl S."/>
            <person name="Ngo L."/>
            <person name="Hussain F."/>
            <person name="Le Roux F."/>
            <person name="Mincer T."/>
            <person name="Polz M.F."/>
        </authorList>
    </citation>
    <scope>NUCLEOTIDE SEQUENCE [LARGE SCALE GENOMIC DNA]</scope>
    <source>
        <strain evidence="2 3">1S-45</strain>
    </source>
</reference>
<dbReference type="RefSeq" id="WP_017023942.1">
    <property type="nucleotide sequence ID" value="NZ_AJYK02000078.1"/>
</dbReference>
<feature type="transmembrane region" description="Helical" evidence="1">
    <location>
        <begin position="73"/>
        <end position="95"/>
    </location>
</feature>
<dbReference type="Proteomes" id="UP000094070">
    <property type="component" value="Unassembled WGS sequence"/>
</dbReference>
<dbReference type="STRING" id="1188252.A1QC_10280"/>
<evidence type="ECO:0008006" key="4">
    <source>
        <dbReference type="Google" id="ProtNLM"/>
    </source>
</evidence>
<keyword evidence="1" id="KW-0472">Membrane</keyword>
<dbReference type="eggNOG" id="COG4711">
    <property type="taxonomic scope" value="Bacteria"/>
</dbReference>
<evidence type="ECO:0000313" key="2">
    <source>
        <dbReference type="EMBL" id="OEF24270.1"/>
    </source>
</evidence>
<evidence type="ECO:0000313" key="3">
    <source>
        <dbReference type="Proteomes" id="UP000094070"/>
    </source>
</evidence>
<evidence type="ECO:0000256" key="1">
    <source>
        <dbReference type="SAM" id="Phobius"/>
    </source>
</evidence>
<keyword evidence="3" id="KW-1185">Reference proteome</keyword>
<feature type="transmembrane region" description="Helical" evidence="1">
    <location>
        <begin position="42"/>
        <end position="61"/>
    </location>
</feature>
<proteinExistence type="predicted"/>
<sequence>MKLNFNGEDASQVVIGAFTLAVPISFSEEAWDLSKTLPLENIAMLFVVSILFLGFFAYQSVFQSNVKHRVLAFVLRIIIAYTLTLCVVALVLFTLNKLPLDTEPLLALKRLIIIAMPASMGAIVVDSFDKE</sequence>
<dbReference type="EMBL" id="AJYK02000078">
    <property type="protein sequence ID" value="OEF24270.1"/>
    <property type="molecule type" value="Genomic_DNA"/>
</dbReference>
<keyword evidence="1" id="KW-0812">Transmembrane</keyword>
<feature type="transmembrane region" description="Helical" evidence="1">
    <location>
        <begin position="107"/>
        <end position="125"/>
    </location>
</feature>